<protein>
    <submittedName>
        <fullName evidence="1">Uncharacterized protein</fullName>
    </submittedName>
</protein>
<dbReference type="EMBL" id="GBRH01235474">
    <property type="protein sequence ID" value="JAD62421.1"/>
    <property type="molecule type" value="Transcribed_RNA"/>
</dbReference>
<accession>A0A0A9BGF0</accession>
<evidence type="ECO:0000313" key="1">
    <source>
        <dbReference type="EMBL" id="JAD62421.1"/>
    </source>
</evidence>
<proteinExistence type="predicted"/>
<organism evidence="1">
    <name type="scientific">Arundo donax</name>
    <name type="common">Giant reed</name>
    <name type="synonym">Donax arundinaceus</name>
    <dbReference type="NCBI Taxonomy" id="35708"/>
    <lineage>
        <taxon>Eukaryota</taxon>
        <taxon>Viridiplantae</taxon>
        <taxon>Streptophyta</taxon>
        <taxon>Embryophyta</taxon>
        <taxon>Tracheophyta</taxon>
        <taxon>Spermatophyta</taxon>
        <taxon>Magnoliopsida</taxon>
        <taxon>Liliopsida</taxon>
        <taxon>Poales</taxon>
        <taxon>Poaceae</taxon>
        <taxon>PACMAD clade</taxon>
        <taxon>Arundinoideae</taxon>
        <taxon>Arundineae</taxon>
        <taxon>Arundo</taxon>
    </lineage>
</organism>
<dbReference type="AlphaFoldDB" id="A0A0A9BGF0"/>
<reference evidence="1" key="1">
    <citation type="submission" date="2014-09" db="EMBL/GenBank/DDBJ databases">
        <authorList>
            <person name="Magalhaes I.L.F."/>
            <person name="Oliveira U."/>
            <person name="Santos F.R."/>
            <person name="Vidigal T.H.D.A."/>
            <person name="Brescovit A.D."/>
            <person name="Santos A.J."/>
        </authorList>
    </citation>
    <scope>NUCLEOTIDE SEQUENCE</scope>
    <source>
        <tissue evidence="1">Shoot tissue taken approximately 20 cm above the soil surface</tissue>
    </source>
</reference>
<reference evidence="1" key="2">
    <citation type="journal article" date="2015" name="Data Brief">
        <title>Shoot transcriptome of the giant reed, Arundo donax.</title>
        <authorList>
            <person name="Barrero R.A."/>
            <person name="Guerrero F.D."/>
            <person name="Moolhuijzen P."/>
            <person name="Goolsby J.A."/>
            <person name="Tidwell J."/>
            <person name="Bellgard S.E."/>
            <person name="Bellgard M.I."/>
        </authorList>
    </citation>
    <scope>NUCLEOTIDE SEQUENCE</scope>
    <source>
        <tissue evidence="1">Shoot tissue taken approximately 20 cm above the soil surface</tissue>
    </source>
</reference>
<sequence length="27" mass="2832">MGNGCYNWPSNWGLLSTAGQTISTSVS</sequence>
<name>A0A0A9BGF0_ARUDO</name>